<dbReference type="EnsemblPlants" id="ONIVA09G05850.1">
    <property type="protein sequence ID" value="ONIVA09G05850.1"/>
    <property type="gene ID" value="ONIVA09G05850"/>
</dbReference>
<dbReference type="HOGENOM" id="CLU_2162510_0_0_1"/>
<reference evidence="1" key="2">
    <citation type="submission" date="2018-04" db="EMBL/GenBank/DDBJ databases">
        <title>OnivRS2 (Oryza nivara Reference Sequence Version 2).</title>
        <authorList>
            <person name="Zhang J."/>
            <person name="Kudrna D."/>
            <person name="Lee S."/>
            <person name="Talag J."/>
            <person name="Rajasekar S."/>
            <person name="Welchert J."/>
            <person name="Hsing Y.-I."/>
            <person name="Wing R.A."/>
        </authorList>
    </citation>
    <scope>NUCLEOTIDE SEQUENCE [LARGE SCALE GENOMIC DNA]</scope>
    <source>
        <strain evidence="1">SL10</strain>
    </source>
</reference>
<dbReference type="AlphaFoldDB" id="A0A0E0II05"/>
<evidence type="ECO:0000313" key="2">
    <source>
        <dbReference type="Proteomes" id="UP000006591"/>
    </source>
</evidence>
<protein>
    <submittedName>
        <fullName evidence="1">Uncharacterized protein</fullName>
    </submittedName>
</protein>
<organism evidence="1">
    <name type="scientific">Oryza nivara</name>
    <name type="common">Indian wild rice</name>
    <name type="synonym">Oryza sativa f. spontanea</name>
    <dbReference type="NCBI Taxonomy" id="4536"/>
    <lineage>
        <taxon>Eukaryota</taxon>
        <taxon>Viridiplantae</taxon>
        <taxon>Streptophyta</taxon>
        <taxon>Embryophyta</taxon>
        <taxon>Tracheophyta</taxon>
        <taxon>Spermatophyta</taxon>
        <taxon>Magnoliopsida</taxon>
        <taxon>Liliopsida</taxon>
        <taxon>Poales</taxon>
        <taxon>Poaceae</taxon>
        <taxon>BOP clade</taxon>
        <taxon>Oryzoideae</taxon>
        <taxon>Oryzeae</taxon>
        <taxon>Oryzinae</taxon>
        <taxon>Oryza</taxon>
    </lineage>
</organism>
<evidence type="ECO:0000313" key="1">
    <source>
        <dbReference type="EnsemblPlants" id="ONIVA09G05850.1"/>
    </source>
</evidence>
<sequence>MPGGQEPRPRRSSMPWIWRPLQATVSSVAPWSSPTSAPAVVNLAALLNPGAQGEGVLITCCWSPPHNPVDRLSFSTVSRHVRRERIDGWCEDIQPIALVDLVVTCVRFKWL</sequence>
<accession>A0A0E0II05</accession>
<reference evidence="1" key="1">
    <citation type="submission" date="2015-04" db="UniProtKB">
        <authorList>
            <consortium name="EnsemblPlants"/>
        </authorList>
    </citation>
    <scope>IDENTIFICATION</scope>
    <source>
        <strain evidence="1">SL10</strain>
    </source>
</reference>
<proteinExistence type="predicted"/>
<dbReference type="Proteomes" id="UP000006591">
    <property type="component" value="Chromosome 9"/>
</dbReference>
<dbReference type="Gramene" id="ONIVA09G05850.1">
    <property type="protein sequence ID" value="ONIVA09G05850.1"/>
    <property type="gene ID" value="ONIVA09G05850"/>
</dbReference>
<name>A0A0E0II05_ORYNI</name>
<keyword evidence="2" id="KW-1185">Reference proteome</keyword>